<name>A0A6A6WDB2_9PEZI</name>
<feature type="compositionally biased region" description="Low complexity" evidence="1">
    <location>
        <begin position="48"/>
        <end position="62"/>
    </location>
</feature>
<dbReference type="Proteomes" id="UP000799437">
    <property type="component" value="Unassembled WGS sequence"/>
</dbReference>
<dbReference type="EMBL" id="ML996568">
    <property type="protein sequence ID" value="KAF2760169.1"/>
    <property type="molecule type" value="Genomic_DNA"/>
</dbReference>
<organism evidence="2 3">
    <name type="scientific">Pseudovirgaria hyperparasitica</name>
    <dbReference type="NCBI Taxonomy" id="470096"/>
    <lineage>
        <taxon>Eukaryota</taxon>
        <taxon>Fungi</taxon>
        <taxon>Dikarya</taxon>
        <taxon>Ascomycota</taxon>
        <taxon>Pezizomycotina</taxon>
        <taxon>Dothideomycetes</taxon>
        <taxon>Dothideomycetes incertae sedis</taxon>
        <taxon>Acrospermales</taxon>
        <taxon>Acrospermaceae</taxon>
        <taxon>Pseudovirgaria</taxon>
    </lineage>
</organism>
<proteinExistence type="predicted"/>
<dbReference type="RefSeq" id="XP_033602620.1">
    <property type="nucleotide sequence ID" value="XM_033746639.1"/>
</dbReference>
<evidence type="ECO:0000313" key="3">
    <source>
        <dbReference type="Proteomes" id="UP000799437"/>
    </source>
</evidence>
<sequence>MGFFDKLQAKLEYYRLEQRYTRRSKRTTFISEAHYIDGEYVYGPTSPTSYRSSFSSRNGPSTKVKEISRS</sequence>
<dbReference type="AlphaFoldDB" id="A0A6A6WDB2"/>
<keyword evidence="3" id="KW-1185">Reference proteome</keyword>
<gene>
    <name evidence="2" type="ORF">EJ05DRAFT_498135</name>
</gene>
<accession>A0A6A6WDB2</accession>
<feature type="region of interest" description="Disordered" evidence="1">
    <location>
        <begin position="48"/>
        <end position="70"/>
    </location>
</feature>
<evidence type="ECO:0000256" key="1">
    <source>
        <dbReference type="SAM" id="MobiDB-lite"/>
    </source>
</evidence>
<dbReference type="OrthoDB" id="5285218at2759"/>
<evidence type="ECO:0000313" key="2">
    <source>
        <dbReference type="EMBL" id="KAF2760169.1"/>
    </source>
</evidence>
<dbReference type="GeneID" id="54487693"/>
<reference evidence="2" key="1">
    <citation type="journal article" date="2020" name="Stud. Mycol.">
        <title>101 Dothideomycetes genomes: a test case for predicting lifestyles and emergence of pathogens.</title>
        <authorList>
            <person name="Haridas S."/>
            <person name="Albert R."/>
            <person name="Binder M."/>
            <person name="Bloem J."/>
            <person name="Labutti K."/>
            <person name="Salamov A."/>
            <person name="Andreopoulos B."/>
            <person name="Baker S."/>
            <person name="Barry K."/>
            <person name="Bills G."/>
            <person name="Bluhm B."/>
            <person name="Cannon C."/>
            <person name="Castanera R."/>
            <person name="Culley D."/>
            <person name="Daum C."/>
            <person name="Ezra D."/>
            <person name="Gonzalez J."/>
            <person name="Henrissat B."/>
            <person name="Kuo A."/>
            <person name="Liang C."/>
            <person name="Lipzen A."/>
            <person name="Lutzoni F."/>
            <person name="Magnuson J."/>
            <person name="Mondo S."/>
            <person name="Nolan M."/>
            <person name="Ohm R."/>
            <person name="Pangilinan J."/>
            <person name="Park H.-J."/>
            <person name="Ramirez L."/>
            <person name="Alfaro M."/>
            <person name="Sun H."/>
            <person name="Tritt A."/>
            <person name="Yoshinaga Y."/>
            <person name="Zwiers L.-H."/>
            <person name="Turgeon B."/>
            <person name="Goodwin S."/>
            <person name="Spatafora J."/>
            <person name="Crous P."/>
            <person name="Grigoriev I."/>
        </authorList>
    </citation>
    <scope>NUCLEOTIDE SEQUENCE</scope>
    <source>
        <strain evidence="2">CBS 121739</strain>
    </source>
</reference>
<protein>
    <submittedName>
        <fullName evidence="2">Uncharacterized protein</fullName>
    </submittedName>
</protein>